<name>A0A1I3UXJ8_9GAMM</name>
<evidence type="ECO:0000256" key="5">
    <source>
        <dbReference type="ARBA" id="ARBA00022705"/>
    </source>
</evidence>
<feature type="domain" description="DNA polymerase III delta N-terminal" evidence="10">
    <location>
        <begin position="20"/>
        <end position="133"/>
    </location>
</feature>
<dbReference type="Gene3D" id="1.10.8.60">
    <property type="match status" value="1"/>
</dbReference>
<dbReference type="InterPro" id="IPR005790">
    <property type="entry name" value="DNA_polIII_delta"/>
</dbReference>
<dbReference type="GO" id="GO:0009360">
    <property type="term" value="C:DNA polymerase III complex"/>
    <property type="evidence" value="ECO:0007669"/>
    <property type="project" value="UniProtKB-UniRule"/>
</dbReference>
<evidence type="ECO:0000313" key="12">
    <source>
        <dbReference type="Proteomes" id="UP000198924"/>
    </source>
</evidence>
<gene>
    <name evidence="11" type="ORF">SAMN04488079_102140</name>
</gene>
<dbReference type="SUPFAM" id="SSF52540">
    <property type="entry name" value="P-loop containing nucleoside triphosphate hydrolases"/>
    <property type="match status" value="1"/>
</dbReference>
<evidence type="ECO:0000256" key="6">
    <source>
        <dbReference type="ARBA" id="ARBA00022932"/>
    </source>
</evidence>
<evidence type="ECO:0000256" key="9">
    <source>
        <dbReference type="NCBIfam" id="TIGR01128"/>
    </source>
</evidence>
<evidence type="ECO:0000256" key="3">
    <source>
        <dbReference type="ARBA" id="ARBA00022679"/>
    </source>
</evidence>
<dbReference type="SUPFAM" id="SSF48019">
    <property type="entry name" value="post-AAA+ oligomerization domain-like"/>
    <property type="match status" value="1"/>
</dbReference>
<keyword evidence="6" id="KW-0239">DNA-directed DNA polymerase</keyword>
<dbReference type="EMBL" id="FOSH01000002">
    <property type="protein sequence ID" value="SFJ87443.1"/>
    <property type="molecule type" value="Genomic_DNA"/>
</dbReference>
<protein>
    <recommendedName>
        <fullName evidence="2 9">DNA polymerase III subunit delta</fullName>
        <ecNumber evidence="1 9">2.7.7.7</ecNumber>
    </recommendedName>
</protein>
<dbReference type="GO" id="GO:0003677">
    <property type="term" value="F:DNA binding"/>
    <property type="evidence" value="ECO:0007669"/>
    <property type="project" value="InterPro"/>
</dbReference>
<evidence type="ECO:0000256" key="2">
    <source>
        <dbReference type="ARBA" id="ARBA00017703"/>
    </source>
</evidence>
<evidence type="ECO:0000256" key="4">
    <source>
        <dbReference type="ARBA" id="ARBA00022695"/>
    </source>
</evidence>
<evidence type="ECO:0000256" key="1">
    <source>
        <dbReference type="ARBA" id="ARBA00012417"/>
    </source>
</evidence>
<keyword evidence="4" id="KW-0548">Nucleotidyltransferase</keyword>
<keyword evidence="3" id="KW-0808">Transferase</keyword>
<dbReference type="GO" id="GO:0006261">
    <property type="term" value="P:DNA-templated DNA replication"/>
    <property type="evidence" value="ECO:0007669"/>
    <property type="project" value="TreeGrafter"/>
</dbReference>
<keyword evidence="12" id="KW-1185">Reference proteome</keyword>
<comment type="catalytic activity">
    <reaction evidence="8">
        <text>DNA(n) + a 2'-deoxyribonucleoside 5'-triphosphate = DNA(n+1) + diphosphate</text>
        <dbReference type="Rhea" id="RHEA:22508"/>
        <dbReference type="Rhea" id="RHEA-COMP:17339"/>
        <dbReference type="Rhea" id="RHEA-COMP:17340"/>
        <dbReference type="ChEBI" id="CHEBI:33019"/>
        <dbReference type="ChEBI" id="CHEBI:61560"/>
        <dbReference type="ChEBI" id="CHEBI:173112"/>
        <dbReference type="EC" id="2.7.7.7"/>
    </reaction>
</comment>
<dbReference type="EC" id="2.7.7.7" evidence="1 9"/>
<accession>A0A1I3UXJ8</accession>
<dbReference type="AlphaFoldDB" id="A0A1I3UXJ8"/>
<dbReference type="InterPro" id="IPR010372">
    <property type="entry name" value="DNA_pol3_delta_N"/>
</dbReference>
<organism evidence="11 12">
    <name type="scientific">Methylophaga sulfidovorans</name>
    <dbReference type="NCBI Taxonomy" id="45496"/>
    <lineage>
        <taxon>Bacteria</taxon>
        <taxon>Pseudomonadati</taxon>
        <taxon>Pseudomonadota</taxon>
        <taxon>Gammaproteobacteria</taxon>
        <taxon>Thiotrichales</taxon>
        <taxon>Piscirickettsiaceae</taxon>
        <taxon>Methylophaga</taxon>
    </lineage>
</organism>
<dbReference type="Pfam" id="PF06144">
    <property type="entry name" value="DNA_pol3_delta"/>
    <property type="match status" value="1"/>
</dbReference>
<dbReference type="RefSeq" id="WP_091711527.1">
    <property type="nucleotide sequence ID" value="NZ_FOSH01000002.1"/>
</dbReference>
<dbReference type="InterPro" id="IPR008921">
    <property type="entry name" value="DNA_pol3_clamp-load_cplx_C"/>
</dbReference>
<comment type="similarity">
    <text evidence="7">Belongs to the DNA polymerase HolA subunit family.</text>
</comment>
<dbReference type="STRING" id="45496.SAMN04488079_102140"/>
<dbReference type="PANTHER" id="PTHR34388:SF1">
    <property type="entry name" value="DNA POLYMERASE III SUBUNIT DELTA"/>
    <property type="match status" value="1"/>
</dbReference>
<reference evidence="12" key="1">
    <citation type="submission" date="2016-10" db="EMBL/GenBank/DDBJ databases">
        <authorList>
            <person name="Varghese N."/>
            <person name="Submissions S."/>
        </authorList>
    </citation>
    <scope>NUCLEOTIDE SEQUENCE [LARGE SCALE GENOMIC DNA]</scope>
    <source>
        <strain evidence="12">DSM 11578</strain>
    </source>
</reference>
<proteinExistence type="inferred from homology"/>
<dbReference type="CDD" id="cd18138">
    <property type="entry name" value="HLD_clamp_pol_III_delta"/>
    <property type="match status" value="1"/>
</dbReference>
<dbReference type="OrthoDB" id="9770982at2"/>
<dbReference type="Gene3D" id="3.40.50.300">
    <property type="entry name" value="P-loop containing nucleotide triphosphate hydrolases"/>
    <property type="match status" value="1"/>
</dbReference>
<evidence type="ECO:0000259" key="10">
    <source>
        <dbReference type="Pfam" id="PF06144"/>
    </source>
</evidence>
<evidence type="ECO:0000313" key="11">
    <source>
        <dbReference type="EMBL" id="SFJ87443.1"/>
    </source>
</evidence>
<evidence type="ECO:0000256" key="8">
    <source>
        <dbReference type="ARBA" id="ARBA00049244"/>
    </source>
</evidence>
<evidence type="ECO:0000256" key="7">
    <source>
        <dbReference type="ARBA" id="ARBA00034754"/>
    </source>
</evidence>
<dbReference type="PANTHER" id="PTHR34388">
    <property type="entry name" value="DNA POLYMERASE III SUBUNIT DELTA"/>
    <property type="match status" value="1"/>
</dbReference>
<dbReference type="NCBIfam" id="TIGR01128">
    <property type="entry name" value="holA"/>
    <property type="match status" value="1"/>
</dbReference>
<dbReference type="Proteomes" id="UP000198924">
    <property type="component" value="Unassembled WGS sequence"/>
</dbReference>
<dbReference type="Gene3D" id="1.20.272.10">
    <property type="match status" value="1"/>
</dbReference>
<dbReference type="InterPro" id="IPR027417">
    <property type="entry name" value="P-loop_NTPase"/>
</dbReference>
<dbReference type="GO" id="GO:0003887">
    <property type="term" value="F:DNA-directed DNA polymerase activity"/>
    <property type="evidence" value="ECO:0007669"/>
    <property type="project" value="UniProtKB-UniRule"/>
</dbReference>
<sequence>MRIRLEQLSNHLSASLKPVYLLFGEEALLLEESADIIRQHIRQAGANEREVWNVEGRFDWSQIKWQGQSLSLFASQRLIEIRLPSGSPGKEGGEALRQFVANPPPDTTLLIISGKIDARSQKAKWFTELDNLGVTVPVWPVALAQLPQWVAQRMQAKGLKNDPKIATLIAERVEGNLFAAAQEVEKLSLLSLDGQIDEALVLASVADNAKFEAFGLMDAVFAGQYARIPRIISRLRAEGVDILAVFSAVNWSLQRVVDMASQVAAGEQIERVFASQKPPVWDKNKAVMRQAIERYNYSRWHFFLQQMSDIDQAAKGITKNCPWRLLETLCLSASGVDIQTQILERSA</sequence>
<keyword evidence="5" id="KW-0235">DNA replication</keyword>